<organism evidence="2 3">
    <name type="scientific">Candidatus Nealsonbacteria bacterium CG23_combo_of_CG06-09_8_20_14_all_40_13</name>
    <dbReference type="NCBI Taxonomy" id="1974724"/>
    <lineage>
        <taxon>Bacteria</taxon>
        <taxon>Candidatus Nealsoniibacteriota</taxon>
    </lineage>
</organism>
<evidence type="ECO:0000313" key="2">
    <source>
        <dbReference type="EMBL" id="PIP21823.1"/>
    </source>
</evidence>
<evidence type="ECO:0000313" key="3">
    <source>
        <dbReference type="Proteomes" id="UP000231567"/>
    </source>
</evidence>
<accession>A0A2G9YSV9</accession>
<name>A0A2G9YSV9_9BACT</name>
<keyword evidence="1" id="KW-0472">Membrane</keyword>
<proteinExistence type="predicted"/>
<keyword evidence="1" id="KW-1133">Transmembrane helix</keyword>
<reference evidence="2 3" key="1">
    <citation type="submission" date="2017-09" db="EMBL/GenBank/DDBJ databases">
        <title>Depth-based differentiation of microbial function through sediment-hosted aquifers and enrichment of novel symbionts in the deep terrestrial subsurface.</title>
        <authorList>
            <person name="Probst A.J."/>
            <person name="Ladd B."/>
            <person name="Jarett J.K."/>
            <person name="Geller-Mcgrath D.E."/>
            <person name="Sieber C.M."/>
            <person name="Emerson J.B."/>
            <person name="Anantharaman K."/>
            <person name="Thomas B.C."/>
            <person name="Malmstrom R."/>
            <person name="Stieglmeier M."/>
            <person name="Klingl A."/>
            <person name="Woyke T."/>
            <person name="Ryan C.M."/>
            <person name="Banfield J.F."/>
        </authorList>
    </citation>
    <scope>NUCLEOTIDE SEQUENCE [LARGE SCALE GENOMIC DNA]</scope>
    <source>
        <strain evidence="2">CG23_combo_of_CG06-09_8_20_14_all_40_13</strain>
    </source>
</reference>
<dbReference type="EMBL" id="PCRM01000014">
    <property type="protein sequence ID" value="PIP21823.1"/>
    <property type="molecule type" value="Genomic_DNA"/>
</dbReference>
<comment type="caution">
    <text evidence="2">The sequence shown here is derived from an EMBL/GenBank/DDBJ whole genome shotgun (WGS) entry which is preliminary data.</text>
</comment>
<feature type="transmembrane region" description="Helical" evidence="1">
    <location>
        <begin position="30"/>
        <end position="52"/>
    </location>
</feature>
<gene>
    <name evidence="2" type="ORF">COX39_00805</name>
</gene>
<dbReference type="AlphaFoldDB" id="A0A2G9YSV9"/>
<sequence>MKKSLLTLGGLWLVGSDAVSFFLVLFHPSPALFSLGLLGLADIPLFLLSLIFRNKNKSSTPFYNTQHQYKQFSDFSPDVQQDLMAIQQAIQTR</sequence>
<protein>
    <submittedName>
        <fullName evidence="2">Uncharacterized protein</fullName>
    </submittedName>
</protein>
<evidence type="ECO:0000256" key="1">
    <source>
        <dbReference type="SAM" id="Phobius"/>
    </source>
</evidence>
<keyword evidence="1" id="KW-0812">Transmembrane</keyword>
<dbReference type="Proteomes" id="UP000231567">
    <property type="component" value="Unassembled WGS sequence"/>
</dbReference>